<feature type="compositionally biased region" description="Polar residues" evidence="2">
    <location>
        <begin position="325"/>
        <end position="338"/>
    </location>
</feature>
<organism evidence="3 4">
    <name type="scientific">Bacteroides oleiciplenus</name>
    <dbReference type="NCBI Taxonomy" id="626931"/>
    <lineage>
        <taxon>Bacteria</taxon>
        <taxon>Pseudomonadati</taxon>
        <taxon>Bacteroidota</taxon>
        <taxon>Bacteroidia</taxon>
        <taxon>Bacteroidales</taxon>
        <taxon>Bacteroidaceae</taxon>
        <taxon>Bacteroides</taxon>
    </lineage>
</organism>
<comment type="caution">
    <text evidence="3">The sequence shown here is derived from an EMBL/GenBank/DDBJ whole genome shotgun (WGS) entry which is preliminary data.</text>
</comment>
<dbReference type="RefSeq" id="WP_117723884.1">
    <property type="nucleotide sequence ID" value="NZ_QSUL01000004.1"/>
</dbReference>
<reference evidence="3 4" key="1">
    <citation type="submission" date="2018-08" db="EMBL/GenBank/DDBJ databases">
        <title>A genome reference for cultivated species of the human gut microbiota.</title>
        <authorList>
            <person name="Zou Y."/>
            <person name="Xue W."/>
            <person name="Luo G."/>
        </authorList>
    </citation>
    <scope>NUCLEOTIDE SEQUENCE [LARGE SCALE GENOMIC DNA]</scope>
    <source>
        <strain evidence="3 4">OM05-15BH</strain>
    </source>
</reference>
<dbReference type="AlphaFoldDB" id="A0A3E5BIP7"/>
<proteinExistence type="predicted"/>
<name>A0A3E5BIP7_9BACE</name>
<dbReference type="EMBL" id="QSUL01000004">
    <property type="protein sequence ID" value="RGN37470.1"/>
    <property type="molecule type" value="Genomic_DNA"/>
</dbReference>
<keyword evidence="1" id="KW-0175">Coiled coil</keyword>
<feature type="coiled-coil region" evidence="1">
    <location>
        <begin position="147"/>
        <end position="212"/>
    </location>
</feature>
<feature type="compositionally biased region" description="Basic and acidic residues" evidence="2">
    <location>
        <begin position="341"/>
        <end position="359"/>
    </location>
</feature>
<feature type="region of interest" description="Disordered" evidence="2">
    <location>
        <begin position="317"/>
        <end position="359"/>
    </location>
</feature>
<evidence type="ECO:0008006" key="5">
    <source>
        <dbReference type="Google" id="ProtNLM"/>
    </source>
</evidence>
<accession>A0A3E5BIP7</accession>
<gene>
    <name evidence="3" type="ORF">DXB65_08220</name>
</gene>
<dbReference type="Proteomes" id="UP000260983">
    <property type="component" value="Unassembled WGS sequence"/>
</dbReference>
<evidence type="ECO:0000313" key="4">
    <source>
        <dbReference type="Proteomes" id="UP000260983"/>
    </source>
</evidence>
<evidence type="ECO:0000313" key="3">
    <source>
        <dbReference type="EMBL" id="RGN37470.1"/>
    </source>
</evidence>
<evidence type="ECO:0000256" key="1">
    <source>
        <dbReference type="SAM" id="Coils"/>
    </source>
</evidence>
<protein>
    <recommendedName>
        <fullName evidence="5">Tail tape measure protein</fullName>
    </recommendedName>
</protein>
<feature type="coiled-coil region" evidence="1">
    <location>
        <begin position="282"/>
        <end position="309"/>
    </location>
</feature>
<evidence type="ECO:0000256" key="2">
    <source>
        <dbReference type="SAM" id="MobiDB-lite"/>
    </source>
</evidence>
<sequence>MAPVNLTQIQRNDLTEKMMLDEARKSMEKLADSSRHIKATEEALGGLSATIKATNSAASLLGLKSDNLTHVQAKLKTAVEMTSAAQQVADTVTKNSYFNLVIVDNAKKALAATNTYLARTFNISTVAAKALTGTLTLGISVAVTAAIAAWDQYIDNQEKAAEKAREQAETERQANAVKLQTRVELDRLTDSLKDFDGTKEQEKAKIDELNDKYGETFGQYDTLAQWYQVLSQKGEAYIQMLYLQAKAQSLVSKAVDADAKVNEIKLTPEDNFDTKWFGNNGKEKKDEALKAAEAERDAYKKEAEAAYNESIKLSKASGIGDFSPKKSNAGTGGNSNASAEAKQKQEEERQKRQAEWRQKLADDDLKVRKEIQDKLQAAMKEGDETEETLAREAFDKEMDRIEQQRQERQAKLEEAQKDGVNITPQQVSNVDNDAAQQSNIAAANYQKTLTDMEKRRQQEELQAKNNYLKEYGSYEEKRLAIITDYQQRIADAKTQGEKDTLQKKENEAVDALDKSMLQKSDLWTRLFEEAGTHTSGYIQQTIDQARLLLEYLEDVDGKKNIQLPDNLKNYAKSLKPEDAKGIITAMTKQSAALNKQNPFMGLINGFKDLKAAGSDSEKQFAATQNILESFKGASAIVSEVGGAISKMGGSAGETMQKVSGVANSTLSMASTGASIGGPWGAAIGGALGLASGLVGAFGADYSGYNAMVQKYDVLMDVWDQLLDKKKAYIKESYGAEATQAGSEALQLLNSEKEVTKQLAKSRLSSGSSGGSRSLWYRMWKGSYKWEGQNWRDVAGDISKSLGGVKFTQMEDMLNMNGKQLEWIKTNYSGLWSAMDGDFRGYLDNLIQYGDTEKEIVASVKEQLTGVSLDSFQDSYLSLLDNMDSSSEDFANNFEKYLRKSILQSVLATKYSSQIQSLYDSWAKYGEDGTLTEEEVRRLREEQQKISDAMLAERDRLAETFGWESENSAGGSSQSGHTGAVTTVTEETAGKLEGIGLSIQTHVISMDEKMADLSRYSYEAIGLLGSIAENTGYCRCLKDIAEIVNRLERDGMKIKG</sequence>